<evidence type="ECO:0000313" key="1">
    <source>
        <dbReference type="EMBL" id="BDU51177.1"/>
    </source>
</evidence>
<name>A0AAU9DMD9_9FUSO</name>
<dbReference type="EMBL" id="AP027059">
    <property type="protein sequence ID" value="BDU51177.1"/>
    <property type="molecule type" value="Genomic_DNA"/>
</dbReference>
<proteinExistence type="predicted"/>
<dbReference type="KEGG" id="haby:HLVA_17460"/>
<dbReference type="Proteomes" id="UP001321582">
    <property type="component" value="Chromosome"/>
</dbReference>
<sequence>MKKVWISVAIIMFLGVMGYGIFLNVSKADIMDFVIKDSDVVGISKSNDKDILELNERIKDYMKTKMPKEYEKAKGSMELEKYIKQTLVVHEFQKIEDIKSAKDIQLAIILDSGELYSVALTQLDKFFDKDGNSYILKDEYIESLFQQNNVTEIYKKELKNIKIYMRPYKGYFVLTLSKDYLDKYINLVKKGETNKRMLDKIKTEGNKYVYYIVDANKIYNSYKKYIPENNYITDLDFATIYSKYIKAKDSIVFSMKLNGKGDIFKLLSTNKLNNRNLETSISDNELYLANNSFSNLIKYILNDIKKYKGTDYLSVLDLFTGGKGENLLDSVGNEMILKADTEKNISAVLDLNSKDGLERVFKNLGLLPQNGKYIISNKMNVKFDKAGKLILNDYKIKNNSIKLENNTFLYSNIDLSKLMPQFKMKNSSYKIAGISDGNSIELKFSFNVKAFFDILDLASTLENNNKSNMIDSKKINKEEANASEKK</sequence>
<organism evidence="1 2">
    <name type="scientific">Haliovirga abyssi</name>
    <dbReference type="NCBI Taxonomy" id="2996794"/>
    <lineage>
        <taxon>Bacteria</taxon>
        <taxon>Fusobacteriati</taxon>
        <taxon>Fusobacteriota</taxon>
        <taxon>Fusobacteriia</taxon>
        <taxon>Fusobacteriales</taxon>
        <taxon>Haliovirgaceae</taxon>
        <taxon>Haliovirga</taxon>
    </lineage>
</organism>
<evidence type="ECO:0000313" key="2">
    <source>
        <dbReference type="Proteomes" id="UP001321582"/>
    </source>
</evidence>
<dbReference type="AlphaFoldDB" id="A0AAU9DMD9"/>
<accession>A0AAU9DMD9</accession>
<protein>
    <recommendedName>
        <fullName evidence="3">DUF4836 family protein</fullName>
    </recommendedName>
</protein>
<keyword evidence="2" id="KW-1185">Reference proteome</keyword>
<reference evidence="1 2" key="1">
    <citation type="submission" date="2022-11" db="EMBL/GenBank/DDBJ databases">
        <title>Haliovirga abyssi gen. nov., sp. nov., a mesophilic fermentative bacterium isolated from the Iheya North hydrothermal field and the proposal of Haliovirgaceae fam. nov.</title>
        <authorList>
            <person name="Miyazaki U."/>
            <person name="Tame A."/>
            <person name="Miyazaki J."/>
            <person name="Takai K."/>
            <person name="Sawayama S."/>
            <person name="Kitajima M."/>
            <person name="Okamoto A."/>
            <person name="Nakagawa S."/>
        </authorList>
    </citation>
    <scope>NUCLEOTIDE SEQUENCE [LARGE SCALE GENOMIC DNA]</scope>
    <source>
        <strain evidence="1 2">IC12</strain>
    </source>
</reference>
<evidence type="ECO:0008006" key="3">
    <source>
        <dbReference type="Google" id="ProtNLM"/>
    </source>
</evidence>
<gene>
    <name evidence="1" type="ORF">HLVA_17460</name>
</gene>
<dbReference type="RefSeq" id="WP_307904017.1">
    <property type="nucleotide sequence ID" value="NZ_AP027059.1"/>
</dbReference>